<feature type="transmembrane region" description="Helical" evidence="1">
    <location>
        <begin position="159"/>
        <end position="178"/>
    </location>
</feature>
<feature type="transmembrane region" description="Helical" evidence="1">
    <location>
        <begin position="403"/>
        <end position="428"/>
    </location>
</feature>
<evidence type="ECO:0000313" key="2">
    <source>
        <dbReference type="EMBL" id="MBB6015988.1"/>
    </source>
</evidence>
<feature type="transmembrane region" description="Helical" evidence="1">
    <location>
        <begin position="98"/>
        <end position="119"/>
    </location>
</feature>
<dbReference type="EMBL" id="VDMO01000003">
    <property type="protein sequence ID" value="TNM72324.1"/>
    <property type="molecule type" value="Genomic_DNA"/>
</dbReference>
<feature type="transmembrane region" description="Helical" evidence="1">
    <location>
        <begin position="343"/>
        <end position="369"/>
    </location>
</feature>
<dbReference type="Proteomes" id="UP000629870">
    <property type="component" value="Unassembled WGS sequence"/>
</dbReference>
<accession>A0A5C4Y9M1</accession>
<keyword evidence="1" id="KW-0472">Membrane</keyword>
<proteinExistence type="predicted"/>
<name>A0A5C4Y9M1_9DEIO</name>
<reference evidence="3 4" key="1">
    <citation type="submission" date="2019-06" db="EMBL/GenBank/DDBJ databases">
        <title>Genome sequence of Deinococcus radiopugnans ATCC 19172.</title>
        <authorList>
            <person name="Maclea K.S."/>
            <person name="Maynard C.R."/>
        </authorList>
    </citation>
    <scope>NUCLEOTIDE SEQUENCE [LARGE SCALE GENOMIC DNA]</scope>
    <source>
        <strain evidence="3 4">ATCC 19172</strain>
    </source>
</reference>
<feature type="transmembrane region" description="Helical" evidence="1">
    <location>
        <begin position="375"/>
        <end position="396"/>
    </location>
</feature>
<keyword evidence="1" id="KW-1133">Transmembrane helix</keyword>
<feature type="transmembrane region" description="Helical" evidence="1">
    <location>
        <begin position="131"/>
        <end position="152"/>
    </location>
</feature>
<keyword evidence="5" id="KW-1185">Reference proteome</keyword>
<comment type="caution">
    <text evidence="3">The sequence shown here is derived from an EMBL/GenBank/DDBJ whole genome shotgun (WGS) entry which is preliminary data.</text>
</comment>
<feature type="transmembrane region" description="Helical" evidence="1">
    <location>
        <begin position="302"/>
        <end position="322"/>
    </location>
</feature>
<evidence type="ECO:0000256" key="1">
    <source>
        <dbReference type="SAM" id="Phobius"/>
    </source>
</evidence>
<feature type="transmembrane region" description="Helical" evidence="1">
    <location>
        <begin position="20"/>
        <end position="38"/>
    </location>
</feature>
<organism evidence="3 4">
    <name type="scientific">Deinococcus radiopugnans ATCC 19172</name>
    <dbReference type="NCBI Taxonomy" id="585398"/>
    <lineage>
        <taxon>Bacteria</taxon>
        <taxon>Thermotogati</taxon>
        <taxon>Deinococcota</taxon>
        <taxon>Deinococci</taxon>
        <taxon>Deinococcales</taxon>
        <taxon>Deinococcaceae</taxon>
        <taxon>Deinococcus</taxon>
    </lineage>
</organism>
<dbReference type="EMBL" id="JACHEW010000004">
    <property type="protein sequence ID" value="MBB6015988.1"/>
    <property type="molecule type" value="Genomic_DNA"/>
</dbReference>
<sequence>MTATWRAEALKVRRSAAARLPWVGLAIGLIQGLGFLRSEAAVQTWAGLTVWHTLWTTFLLPLFLALLVGLTAIRESRARGGGLWWRPLPWEAQGRTELAWLAWLSLLMNAAVVLPSLLFGTLVHLPGDPPLGRLLGLTAALTLASLPLLALGQRLARRFGLIAALVVAFVGNFSGIALSEGRWWFLDPWAWPIRATFTLTGTQANGLPLALDSSLWQVSPWPVVGVALAVFGVLAFLPYALPLLGGHPRRGTAGTLRGWRWTGPLASELVKYRHTALPWLMTVTPVLVVVLGQTLLDARGLWEFWTLLVLPFAVALVPALGWGQEAESWRVLRARAISPTRLYGTKLLVLWLAALLSGVVLFVAAALISQPLPRPAPLLTLLALSSFALLAFHLWLAMRFSPAVTLGVGLIGTLLAALLGGTGLGAGLWPFFPWVWASVLTFTETAALWPYLLALAVLGGVFFWLGTRATLRES</sequence>
<dbReference type="Proteomes" id="UP000313988">
    <property type="component" value="Unassembled WGS sequence"/>
</dbReference>
<evidence type="ECO:0000313" key="5">
    <source>
        <dbReference type="Proteomes" id="UP000629870"/>
    </source>
</evidence>
<feature type="transmembrane region" description="Helical" evidence="1">
    <location>
        <begin position="50"/>
        <end position="73"/>
    </location>
</feature>
<feature type="transmembrane region" description="Helical" evidence="1">
    <location>
        <begin position="221"/>
        <end position="241"/>
    </location>
</feature>
<feature type="transmembrane region" description="Helical" evidence="1">
    <location>
        <begin position="276"/>
        <end position="296"/>
    </location>
</feature>
<dbReference type="AlphaFoldDB" id="A0A5C4Y9M1"/>
<evidence type="ECO:0000313" key="4">
    <source>
        <dbReference type="Proteomes" id="UP000313988"/>
    </source>
</evidence>
<reference evidence="2 5" key="2">
    <citation type="submission" date="2020-08" db="EMBL/GenBank/DDBJ databases">
        <title>Genomic Encyclopedia of Type Strains, Phase IV (KMG-IV): sequencing the most valuable type-strain genomes for metagenomic binning, comparative biology and taxonomic classification.</title>
        <authorList>
            <person name="Goeker M."/>
        </authorList>
    </citation>
    <scope>NUCLEOTIDE SEQUENCE [LARGE SCALE GENOMIC DNA]</scope>
    <source>
        <strain evidence="2 5">DSM 12027</strain>
    </source>
</reference>
<protein>
    <submittedName>
        <fullName evidence="2">ABC-2 type transport system permease protein</fullName>
    </submittedName>
</protein>
<feature type="transmembrane region" description="Helical" evidence="1">
    <location>
        <begin position="448"/>
        <end position="466"/>
    </location>
</feature>
<gene>
    <name evidence="3" type="ORF">FHR04_03225</name>
    <name evidence="2" type="ORF">HNQ04_001220</name>
</gene>
<keyword evidence="1" id="KW-0812">Transmembrane</keyword>
<dbReference type="OrthoDB" id="4427624at2"/>
<dbReference type="RefSeq" id="WP_139400768.1">
    <property type="nucleotide sequence ID" value="NZ_JACHEW010000004.1"/>
</dbReference>
<evidence type="ECO:0000313" key="3">
    <source>
        <dbReference type="EMBL" id="TNM72324.1"/>
    </source>
</evidence>